<feature type="domain" description="Microcystin LR degradation protein MlrC N-terminal" evidence="1">
    <location>
        <begin position="2"/>
        <end position="68"/>
    </location>
</feature>
<name>A0ABU5C2B9_9BACI</name>
<accession>A0ABU5C2B9</accession>
<dbReference type="InterPro" id="IPR015995">
    <property type="entry name" value="MlrC_N"/>
</dbReference>
<gene>
    <name evidence="2" type="ORF">RWE15_02170</name>
</gene>
<dbReference type="Proteomes" id="UP001281447">
    <property type="component" value="Unassembled WGS sequence"/>
</dbReference>
<evidence type="ECO:0000313" key="3">
    <source>
        <dbReference type="Proteomes" id="UP001281447"/>
    </source>
</evidence>
<dbReference type="EMBL" id="JAWDIP010000003">
    <property type="protein sequence ID" value="MDY0393452.1"/>
    <property type="molecule type" value="Genomic_DNA"/>
</dbReference>
<organism evidence="2 3">
    <name type="scientific">Tigheibacillus halophilus</name>
    <dbReference type="NCBI Taxonomy" id="361280"/>
    <lineage>
        <taxon>Bacteria</taxon>
        <taxon>Bacillati</taxon>
        <taxon>Bacillota</taxon>
        <taxon>Bacilli</taxon>
        <taxon>Bacillales</taxon>
        <taxon>Bacillaceae</taxon>
        <taxon>Tigheibacillus</taxon>
    </lineage>
</organism>
<sequence>MKIVTGCLYHETNTFNPFPTTVDDFVLVEGKEVEERLASTEVFEKNGVEIIPSIYATALSSGIVKKRSIPALC</sequence>
<evidence type="ECO:0000259" key="1">
    <source>
        <dbReference type="Pfam" id="PF07364"/>
    </source>
</evidence>
<reference evidence="2 3" key="1">
    <citation type="submission" date="2023-10" db="EMBL/GenBank/DDBJ databases">
        <title>Virgibacillus halophilus 5B73C genome.</title>
        <authorList>
            <person name="Miliotis G."/>
            <person name="Sengupta P."/>
            <person name="Hameed A."/>
            <person name="Chuvochina M."/>
            <person name="Mcdonagh F."/>
            <person name="Simpson A.C."/>
            <person name="Singh N.K."/>
            <person name="Rekha P.D."/>
            <person name="Raman K."/>
            <person name="Hugenholtz P."/>
            <person name="Venkateswaran K."/>
        </authorList>
    </citation>
    <scope>NUCLEOTIDE SEQUENCE [LARGE SCALE GENOMIC DNA]</scope>
    <source>
        <strain evidence="2 3">5B73C</strain>
    </source>
</reference>
<keyword evidence="3" id="KW-1185">Reference proteome</keyword>
<dbReference type="Pfam" id="PF07364">
    <property type="entry name" value="DUF1485"/>
    <property type="match status" value="1"/>
</dbReference>
<evidence type="ECO:0000313" key="2">
    <source>
        <dbReference type="EMBL" id="MDY0393452.1"/>
    </source>
</evidence>
<proteinExistence type="predicted"/>
<comment type="caution">
    <text evidence="2">The sequence shown here is derived from an EMBL/GenBank/DDBJ whole genome shotgun (WGS) entry which is preliminary data.</text>
</comment>
<protein>
    <submittedName>
        <fullName evidence="2">M81 family metallopeptidase</fullName>
    </submittedName>
</protein>